<dbReference type="OrthoDB" id="5430167at2"/>
<dbReference type="KEGG" id="gbm:Gbem_0180"/>
<accession>B5E974</accession>
<gene>
    <name evidence="2" type="ordered locus">Gbem_0180</name>
</gene>
<dbReference type="Proteomes" id="UP000008825">
    <property type="component" value="Chromosome"/>
</dbReference>
<evidence type="ECO:0000313" key="2">
    <source>
        <dbReference type="EMBL" id="ACH37211.1"/>
    </source>
</evidence>
<dbReference type="SUPFAM" id="SSF160246">
    <property type="entry name" value="EspE N-terminal domain-like"/>
    <property type="match status" value="1"/>
</dbReference>
<evidence type="ECO:0000259" key="1">
    <source>
        <dbReference type="Pfam" id="PF05157"/>
    </source>
</evidence>
<dbReference type="AlphaFoldDB" id="B5E974"/>
<sequence>MRLGELLVDAGKITPTQLEETLKGQAIFGGRFGTNLVEMGYLDEQELAHFLSQKTGIAHTSPEQLMEIPPHVVGAVPEEYVRKYRVMPVALNNRKLTLAMLDPSDFQAIDEIAFATGYIVVPVIAPELRMLSAMEKYYGIKRELRYISVEGLSRNRAHNAAPAAQPRPAAAAASHPLPAPEEDLWLSAEEAEILELPSLDESECFGDLSAEPSLDPLAGSSLYQSAPEKDYSLDGVLTGLAHAGERDQIADLVVGHLGQQFRRVAIFLIKGGKATGWLAQVDSKLVPGFETVEIPQFEPSVLQLVEETKSFYLGPLLSTTGNARLLDALGGGASPQNLLVPLLMMGRVVAVLYVDGGNLPLDPELPQLQKLMAKASMAFEILILKSKILIT</sequence>
<dbReference type="HOGENOM" id="CLU_032809_0_0_7"/>
<dbReference type="FunFam" id="3.30.300.160:FF:000002">
    <property type="entry name" value="Type II secretion system protein E"/>
    <property type="match status" value="1"/>
</dbReference>
<reference evidence="2 3" key="1">
    <citation type="submission" date="2008-07" db="EMBL/GenBank/DDBJ databases">
        <title>Complete sequence of Geobacter bemidjiensis BEM.</title>
        <authorList>
            <consortium name="US DOE Joint Genome Institute"/>
            <person name="Lucas S."/>
            <person name="Copeland A."/>
            <person name="Lapidus A."/>
            <person name="Glavina del Rio T."/>
            <person name="Dalin E."/>
            <person name="Tice H."/>
            <person name="Bruce D."/>
            <person name="Goodwin L."/>
            <person name="Pitluck S."/>
            <person name="Kiss H."/>
            <person name="Brettin T."/>
            <person name="Detter J.C."/>
            <person name="Han C."/>
            <person name="Kuske C.R."/>
            <person name="Schmutz J."/>
            <person name="Larimer F."/>
            <person name="Land M."/>
            <person name="Hauser L."/>
            <person name="Kyrpides N."/>
            <person name="Lykidis A."/>
            <person name="Lovley D."/>
            <person name="Richardson P."/>
        </authorList>
    </citation>
    <scope>NUCLEOTIDE SEQUENCE [LARGE SCALE GENOMIC DNA]</scope>
    <source>
        <strain evidence="3">ATCC BAA-1014 / DSM 16622 / JCM 12645 / Bem</strain>
    </source>
</reference>
<dbReference type="STRING" id="404380.Gbem_0180"/>
<evidence type="ECO:0000313" key="3">
    <source>
        <dbReference type="Proteomes" id="UP000008825"/>
    </source>
</evidence>
<dbReference type="eggNOG" id="COG2804">
    <property type="taxonomic scope" value="Bacteria"/>
</dbReference>
<proteinExistence type="predicted"/>
<dbReference type="EMBL" id="CP001124">
    <property type="protein sequence ID" value="ACH37211.1"/>
    <property type="molecule type" value="Genomic_DNA"/>
</dbReference>
<dbReference type="Gene3D" id="3.30.300.160">
    <property type="entry name" value="Type II secretion system, protein E, N-terminal domain"/>
    <property type="match status" value="1"/>
</dbReference>
<dbReference type="Pfam" id="PF05157">
    <property type="entry name" value="MshEN"/>
    <property type="match status" value="1"/>
</dbReference>
<protein>
    <submittedName>
        <fullName evidence="2">GspIIEN domain protein</fullName>
    </submittedName>
</protein>
<reference evidence="2 3" key="2">
    <citation type="journal article" date="2010" name="BMC Genomics">
        <title>The genome of Geobacter bemidjiensis, exemplar for the subsurface clade of Geobacter species that predominate in Fe(III)-reducing subsurface environments.</title>
        <authorList>
            <person name="Aklujkar M."/>
            <person name="Young N.D."/>
            <person name="Holmes D."/>
            <person name="Chavan M."/>
            <person name="Risso C."/>
            <person name="Kiss H.E."/>
            <person name="Han C.S."/>
            <person name="Land M.L."/>
            <person name="Lovley D.R."/>
        </authorList>
    </citation>
    <scope>NUCLEOTIDE SEQUENCE [LARGE SCALE GENOMIC DNA]</scope>
    <source>
        <strain evidence="3">ATCC BAA-1014 / DSM 16622 / JCM 12645 / Bem</strain>
    </source>
</reference>
<keyword evidence="3" id="KW-1185">Reference proteome</keyword>
<feature type="domain" description="Type II secretion system protein GspE N-terminal" evidence="1">
    <location>
        <begin position="66"/>
        <end position="142"/>
    </location>
</feature>
<dbReference type="RefSeq" id="WP_012528619.1">
    <property type="nucleotide sequence ID" value="NC_011146.1"/>
</dbReference>
<dbReference type="InterPro" id="IPR007831">
    <property type="entry name" value="T2SS_GspE_N"/>
</dbReference>
<organism evidence="2 3">
    <name type="scientific">Citrifermentans bemidjiense (strain ATCC BAA-1014 / DSM 16622 / JCM 12645 / Bem)</name>
    <name type="common">Geobacter bemidjiensis</name>
    <dbReference type="NCBI Taxonomy" id="404380"/>
    <lineage>
        <taxon>Bacteria</taxon>
        <taxon>Pseudomonadati</taxon>
        <taxon>Thermodesulfobacteriota</taxon>
        <taxon>Desulfuromonadia</taxon>
        <taxon>Geobacterales</taxon>
        <taxon>Geobacteraceae</taxon>
        <taxon>Citrifermentans</taxon>
    </lineage>
</organism>
<dbReference type="InterPro" id="IPR037257">
    <property type="entry name" value="T2SS_E_N_sf"/>
</dbReference>
<name>B5E974_CITBB</name>